<dbReference type="Pfam" id="PF20088">
    <property type="entry name" value="DUF6480"/>
    <property type="match status" value="1"/>
</dbReference>
<gene>
    <name evidence="3" type="ORF">AN221_06815</name>
</gene>
<accession>A0A1E7LZ91</accession>
<evidence type="ECO:0000313" key="4">
    <source>
        <dbReference type="Proteomes" id="UP000175971"/>
    </source>
</evidence>
<dbReference type="InterPro" id="IPR045512">
    <property type="entry name" value="DUF6480"/>
</dbReference>
<dbReference type="GeneID" id="97336470"/>
<feature type="region of interest" description="Disordered" evidence="1">
    <location>
        <begin position="1"/>
        <end position="27"/>
    </location>
</feature>
<organism evidence="3 4">
    <name type="scientific">Streptomyces nanshensis</name>
    <dbReference type="NCBI Taxonomy" id="518642"/>
    <lineage>
        <taxon>Bacteria</taxon>
        <taxon>Bacillati</taxon>
        <taxon>Actinomycetota</taxon>
        <taxon>Actinomycetes</taxon>
        <taxon>Kitasatosporales</taxon>
        <taxon>Streptomycetaceae</taxon>
        <taxon>Streptomyces</taxon>
    </lineage>
</organism>
<evidence type="ECO:0000256" key="2">
    <source>
        <dbReference type="SAM" id="Phobius"/>
    </source>
</evidence>
<sequence length="60" mass="6232">MAVLLNPPGETPPAEGSIGEAHEERPDGGVWEHPAVWIGLIVLGALLVAGFFVARVFGLA</sequence>
<dbReference type="RefSeq" id="WP_019761308.1">
    <property type="nucleotide sequence ID" value="NZ_LJGZ01000010.1"/>
</dbReference>
<proteinExistence type="predicted"/>
<dbReference type="AlphaFoldDB" id="A0A1E7LZ91"/>
<keyword evidence="2" id="KW-1133">Transmembrane helix</keyword>
<keyword evidence="4" id="KW-1185">Reference proteome</keyword>
<evidence type="ECO:0000313" key="3">
    <source>
        <dbReference type="EMBL" id="OEV21560.1"/>
    </source>
</evidence>
<protein>
    <submittedName>
        <fullName evidence="3">Uncharacterized protein</fullName>
    </submittedName>
</protein>
<dbReference type="OrthoDB" id="4314417at2"/>
<dbReference type="Proteomes" id="UP000175971">
    <property type="component" value="Unassembled WGS sequence"/>
</dbReference>
<keyword evidence="2" id="KW-0472">Membrane</keyword>
<name>A0A1E7LZ91_9ACTN</name>
<feature type="transmembrane region" description="Helical" evidence="2">
    <location>
        <begin position="35"/>
        <end position="57"/>
    </location>
</feature>
<reference evidence="3 4" key="1">
    <citation type="journal article" date="2016" name="Front. Microbiol.">
        <title>Comparative Genomics Analysis of Streptomyces Species Reveals Their Adaptation to the Marine Environment and Their Diversity at the Genomic Level.</title>
        <authorList>
            <person name="Tian X."/>
            <person name="Zhang Z."/>
            <person name="Yang T."/>
            <person name="Chen M."/>
            <person name="Li J."/>
            <person name="Chen F."/>
            <person name="Yang J."/>
            <person name="Li W."/>
            <person name="Zhang B."/>
            <person name="Zhang Z."/>
            <person name="Wu J."/>
            <person name="Zhang C."/>
            <person name="Long L."/>
            <person name="Xiao J."/>
        </authorList>
    </citation>
    <scope>NUCLEOTIDE SEQUENCE [LARGE SCALE GENOMIC DNA]</scope>
    <source>
        <strain evidence="3 4">SCSIO M10372</strain>
    </source>
</reference>
<evidence type="ECO:0000256" key="1">
    <source>
        <dbReference type="SAM" id="MobiDB-lite"/>
    </source>
</evidence>
<dbReference type="EMBL" id="LJGZ01000010">
    <property type="protein sequence ID" value="OEV21560.1"/>
    <property type="molecule type" value="Genomic_DNA"/>
</dbReference>
<dbReference type="PATRIC" id="fig|518642.7.peg.1331"/>
<comment type="caution">
    <text evidence="3">The sequence shown here is derived from an EMBL/GenBank/DDBJ whole genome shotgun (WGS) entry which is preliminary data.</text>
</comment>
<keyword evidence="2" id="KW-0812">Transmembrane</keyword>